<evidence type="ECO:0000313" key="11">
    <source>
        <dbReference type="Proteomes" id="UP000721415"/>
    </source>
</evidence>
<name>A0ABS0LQT4_9LACT</name>
<protein>
    <submittedName>
        <fullName evidence="10">ATP-binding cassette domain-containing protein</fullName>
    </submittedName>
</protein>
<keyword evidence="7" id="KW-1278">Translocase</keyword>
<accession>A0ABS0LQT4</accession>
<dbReference type="Gene3D" id="3.40.50.300">
    <property type="entry name" value="P-loop containing nucleotide triphosphate hydrolases"/>
    <property type="match status" value="1"/>
</dbReference>
<dbReference type="InterPro" id="IPR017871">
    <property type="entry name" value="ABC_transporter-like_CS"/>
</dbReference>
<evidence type="ECO:0000256" key="8">
    <source>
        <dbReference type="ARBA" id="ARBA00023136"/>
    </source>
</evidence>
<sequence>MKDAILKLENVSFFADGKHILEDISLQIKEGEKVLFSGPSGSGKSTLLKLIGSVISPSQGKIYYQGNDIENINPYDYRKEVSYFFQNAALFDQRVEDNLSFPAQIRGEELDMTRAEFLLEEVGLSRSYLEKSVNDLSGGEKQRIALVRNLMYQPKVILLDEVTSSLDQANRDVINQLIDKLIVENGITVLAVTHNQKDMEEASRLIKIEAGKVVEESDE</sequence>
<keyword evidence="3" id="KW-0997">Cell inner membrane</keyword>
<proteinExistence type="predicted"/>
<dbReference type="InterPro" id="IPR003439">
    <property type="entry name" value="ABC_transporter-like_ATP-bd"/>
</dbReference>
<dbReference type="InterPro" id="IPR027417">
    <property type="entry name" value="P-loop_NTPase"/>
</dbReference>
<dbReference type="PANTHER" id="PTHR43423">
    <property type="entry name" value="ABC TRANSPORTER I FAMILY MEMBER 17"/>
    <property type="match status" value="1"/>
</dbReference>
<comment type="caution">
    <text evidence="10">The sequence shown here is derived from an EMBL/GenBank/DDBJ whole genome shotgun (WGS) entry which is preliminary data.</text>
</comment>
<keyword evidence="4" id="KW-0592">Phosphate transport</keyword>
<keyword evidence="1" id="KW-0813">Transport</keyword>
<dbReference type="SMART" id="SM00382">
    <property type="entry name" value="AAA"/>
    <property type="match status" value="1"/>
</dbReference>
<dbReference type="RefSeq" id="WP_197115212.1">
    <property type="nucleotide sequence ID" value="NZ_JACBXQ010000002.1"/>
</dbReference>
<feature type="domain" description="ABC transporter" evidence="9">
    <location>
        <begin position="6"/>
        <end position="219"/>
    </location>
</feature>
<dbReference type="SUPFAM" id="SSF52540">
    <property type="entry name" value="P-loop containing nucleoside triphosphate hydrolases"/>
    <property type="match status" value="1"/>
</dbReference>
<dbReference type="PANTHER" id="PTHR43423:SF12">
    <property type="entry name" value="IRON EXPORT ATP-BINDING PROTEIN FETA-RELATED"/>
    <property type="match status" value="1"/>
</dbReference>
<evidence type="ECO:0000256" key="7">
    <source>
        <dbReference type="ARBA" id="ARBA00022967"/>
    </source>
</evidence>
<dbReference type="GO" id="GO:0005524">
    <property type="term" value="F:ATP binding"/>
    <property type="evidence" value="ECO:0007669"/>
    <property type="project" value="UniProtKB-KW"/>
</dbReference>
<dbReference type="Proteomes" id="UP000721415">
    <property type="component" value="Unassembled WGS sequence"/>
</dbReference>
<gene>
    <name evidence="10" type="ORF">HZY91_05320</name>
</gene>
<dbReference type="EMBL" id="JACBXQ010000002">
    <property type="protein sequence ID" value="MBG9986312.1"/>
    <property type="molecule type" value="Genomic_DNA"/>
</dbReference>
<evidence type="ECO:0000256" key="4">
    <source>
        <dbReference type="ARBA" id="ARBA00022592"/>
    </source>
</evidence>
<keyword evidence="2" id="KW-1003">Cell membrane</keyword>
<evidence type="ECO:0000259" key="9">
    <source>
        <dbReference type="PROSITE" id="PS50893"/>
    </source>
</evidence>
<evidence type="ECO:0000256" key="3">
    <source>
        <dbReference type="ARBA" id="ARBA00022519"/>
    </source>
</evidence>
<keyword evidence="11" id="KW-1185">Reference proteome</keyword>
<reference evidence="10 11" key="1">
    <citation type="submission" date="2020-07" db="EMBL/GenBank/DDBJ databases">
        <title>Facklamia lactis sp. nov., isolated from raw milk.</title>
        <authorList>
            <person name="Doll E.V."/>
            <person name="Huptas C."/>
            <person name="Staib L."/>
            <person name="Wenning M."/>
            <person name="Scherer S."/>
        </authorList>
    </citation>
    <scope>NUCLEOTIDE SEQUENCE [LARGE SCALE GENOMIC DNA]</scope>
    <source>
        <strain evidence="10 11">DSM 111018</strain>
    </source>
</reference>
<evidence type="ECO:0000313" key="10">
    <source>
        <dbReference type="EMBL" id="MBG9986312.1"/>
    </source>
</evidence>
<organism evidence="10 11">
    <name type="scientific">Facklamia lactis</name>
    <dbReference type="NCBI Taxonomy" id="2749967"/>
    <lineage>
        <taxon>Bacteria</taxon>
        <taxon>Bacillati</taxon>
        <taxon>Bacillota</taxon>
        <taxon>Bacilli</taxon>
        <taxon>Lactobacillales</taxon>
        <taxon>Aerococcaceae</taxon>
        <taxon>Facklamia</taxon>
    </lineage>
</organism>
<keyword evidence="5" id="KW-0547">Nucleotide-binding</keyword>
<dbReference type="Pfam" id="PF00005">
    <property type="entry name" value="ABC_tran"/>
    <property type="match status" value="1"/>
</dbReference>
<dbReference type="InterPro" id="IPR003593">
    <property type="entry name" value="AAA+_ATPase"/>
</dbReference>
<keyword evidence="8" id="KW-0472">Membrane</keyword>
<evidence type="ECO:0000256" key="2">
    <source>
        <dbReference type="ARBA" id="ARBA00022475"/>
    </source>
</evidence>
<evidence type="ECO:0000256" key="5">
    <source>
        <dbReference type="ARBA" id="ARBA00022741"/>
    </source>
</evidence>
<keyword evidence="6 10" id="KW-0067">ATP-binding</keyword>
<evidence type="ECO:0000256" key="1">
    <source>
        <dbReference type="ARBA" id="ARBA00022448"/>
    </source>
</evidence>
<evidence type="ECO:0000256" key="6">
    <source>
        <dbReference type="ARBA" id="ARBA00022840"/>
    </source>
</evidence>
<dbReference type="PROSITE" id="PS50893">
    <property type="entry name" value="ABC_TRANSPORTER_2"/>
    <property type="match status" value="1"/>
</dbReference>
<dbReference type="PROSITE" id="PS00211">
    <property type="entry name" value="ABC_TRANSPORTER_1"/>
    <property type="match status" value="1"/>
</dbReference>